<comment type="caution">
    <text evidence="4">The sequence shown here is derived from an EMBL/GenBank/DDBJ whole genome shotgun (WGS) entry which is preliminary data.</text>
</comment>
<dbReference type="EMBL" id="JQBW01000006">
    <property type="protein sequence ID" value="KRN59218.1"/>
    <property type="molecule type" value="Genomic_DNA"/>
</dbReference>
<accession>A0A0R2I218</accession>
<evidence type="ECO:0000313" key="5">
    <source>
        <dbReference type="Proteomes" id="UP000050934"/>
    </source>
</evidence>
<dbReference type="PANTHER" id="PTHR35936">
    <property type="entry name" value="MEMBRANE-BOUND LYTIC MUREIN TRANSGLYCOSYLASE F"/>
    <property type="match status" value="1"/>
</dbReference>
<evidence type="ECO:0000313" key="4">
    <source>
        <dbReference type="EMBL" id="KRN59218.1"/>
    </source>
</evidence>
<evidence type="ECO:0000256" key="1">
    <source>
        <dbReference type="ARBA" id="ARBA00022729"/>
    </source>
</evidence>
<protein>
    <submittedName>
        <fullName evidence="4">Amino acid ABC transporter</fullName>
    </submittedName>
</protein>
<dbReference type="PANTHER" id="PTHR35936:SF17">
    <property type="entry name" value="ARGININE-BINDING EXTRACELLULAR PROTEIN ARTP"/>
    <property type="match status" value="1"/>
</dbReference>
<dbReference type="STRING" id="396268.IV45_GL000257"/>
<proteinExistence type="predicted"/>
<keyword evidence="1" id="KW-0732">Signal</keyword>
<gene>
    <name evidence="4" type="ORF">IV45_GL000257</name>
</gene>
<reference evidence="4 5" key="1">
    <citation type="journal article" date="2015" name="Genome Announc.">
        <title>Expanding the biotechnology potential of lactobacilli through comparative genomics of 213 strains and associated genera.</title>
        <authorList>
            <person name="Sun Z."/>
            <person name="Harris H.M."/>
            <person name="McCann A."/>
            <person name="Guo C."/>
            <person name="Argimon S."/>
            <person name="Zhang W."/>
            <person name="Yang X."/>
            <person name="Jeffery I.B."/>
            <person name="Cooney J.C."/>
            <person name="Kagawa T.F."/>
            <person name="Liu W."/>
            <person name="Song Y."/>
            <person name="Salvetti E."/>
            <person name="Wrobel A."/>
            <person name="Rasinkangas P."/>
            <person name="Parkhill J."/>
            <person name="Rea M.C."/>
            <person name="O'Sullivan O."/>
            <person name="Ritari J."/>
            <person name="Douillard F.P."/>
            <person name="Paul Ross R."/>
            <person name="Yang R."/>
            <person name="Briner A.E."/>
            <person name="Felis G.E."/>
            <person name="de Vos W.M."/>
            <person name="Barrangou R."/>
            <person name="Klaenhammer T.R."/>
            <person name="Caufield P.W."/>
            <person name="Cui Y."/>
            <person name="Zhang H."/>
            <person name="O'Toole P.W."/>
        </authorList>
    </citation>
    <scope>NUCLEOTIDE SEQUENCE [LARGE SCALE GENOMIC DNA]</scope>
    <source>
        <strain evidence="4 5">DSM 17896</strain>
    </source>
</reference>
<name>A0A0R2I218_9LACO</name>
<dbReference type="Pfam" id="PF00497">
    <property type="entry name" value="SBP_bac_3"/>
    <property type="match status" value="1"/>
</dbReference>
<keyword evidence="5" id="KW-1185">Reference proteome</keyword>
<dbReference type="Gene3D" id="3.40.190.10">
    <property type="entry name" value="Periplasmic binding protein-like II"/>
    <property type="match status" value="2"/>
</dbReference>
<dbReference type="InterPro" id="IPR001638">
    <property type="entry name" value="Solute-binding_3/MltF_N"/>
</dbReference>
<dbReference type="SMART" id="SM00062">
    <property type="entry name" value="PBPb"/>
    <property type="match status" value="1"/>
</dbReference>
<feature type="domain" description="Solute-binding protein family 3/N-terminal" evidence="2">
    <location>
        <begin position="50"/>
        <end position="277"/>
    </location>
</feature>
<dbReference type="SUPFAM" id="SSF53850">
    <property type="entry name" value="Periplasmic binding protein-like II"/>
    <property type="match status" value="1"/>
</dbReference>
<dbReference type="GO" id="GO:0015276">
    <property type="term" value="F:ligand-gated monoatomic ion channel activity"/>
    <property type="evidence" value="ECO:0007669"/>
    <property type="project" value="InterPro"/>
</dbReference>
<dbReference type="SMART" id="SM00079">
    <property type="entry name" value="PBPe"/>
    <property type="match status" value="1"/>
</dbReference>
<sequence length="282" mass="31246">MNGTEEENMKWKINKKLITVCAVALCVVSGLAGCGKKENTTYNKIKSEKVLKMGTSADFAPFEFPVIQNGHKKYVGYDIMVANKIAQSMGVKLKVENMEFSSLIGELQNKKVDIVMAGMTETKQRKKAVDFSKPYYQESETLLVKKADADKYNKIADTKGAQFGAQQGSTQETIGKQDTKAHIVTEGLVTALTTDLKSGKLDGVVLATKVAEEYVKKYPNDYALAKVKIPVPQSLKEISIAIPKNEPKLKDKINKEITHLQKTGQLDQMFQKAQQMQENSGK</sequence>
<dbReference type="GO" id="GO:0016020">
    <property type="term" value="C:membrane"/>
    <property type="evidence" value="ECO:0007669"/>
    <property type="project" value="InterPro"/>
</dbReference>
<evidence type="ECO:0000259" key="2">
    <source>
        <dbReference type="SMART" id="SM00062"/>
    </source>
</evidence>
<evidence type="ECO:0000259" key="3">
    <source>
        <dbReference type="SMART" id="SM00079"/>
    </source>
</evidence>
<organism evidence="4 5">
    <name type="scientific">Limosilactobacillus secaliphilus</name>
    <dbReference type="NCBI Taxonomy" id="396268"/>
    <lineage>
        <taxon>Bacteria</taxon>
        <taxon>Bacillati</taxon>
        <taxon>Bacillota</taxon>
        <taxon>Bacilli</taxon>
        <taxon>Lactobacillales</taxon>
        <taxon>Lactobacillaceae</taxon>
        <taxon>Limosilactobacillus</taxon>
    </lineage>
</organism>
<dbReference type="AlphaFoldDB" id="A0A0R2I218"/>
<feature type="domain" description="Ionotropic glutamate receptor C-terminal" evidence="3">
    <location>
        <begin position="50"/>
        <end position="272"/>
    </location>
</feature>
<dbReference type="PATRIC" id="fig|396268.3.peg.259"/>
<dbReference type="InterPro" id="IPR001320">
    <property type="entry name" value="Iontro_rcpt_C"/>
</dbReference>
<dbReference type="Proteomes" id="UP000050934">
    <property type="component" value="Unassembled WGS sequence"/>
</dbReference>